<gene>
    <name evidence="2" type="ORF">F5972_12470</name>
</gene>
<dbReference type="SUPFAM" id="SSF53335">
    <property type="entry name" value="S-adenosyl-L-methionine-dependent methyltransferases"/>
    <property type="match status" value="1"/>
</dbReference>
<name>A0A5J5K763_9ACTN</name>
<dbReference type="Gene3D" id="3.40.50.150">
    <property type="entry name" value="Vaccinia Virus protein VP39"/>
    <property type="match status" value="1"/>
</dbReference>
<dbReference type="AlphaFoldDB" id="A0A5J5K763"/>
<dbReference type="GO" id="GO:0008168">
    <property type="term" value="F:methyltransferase activity"/>
    <property type="evidence" value="ECO:0007669"/>
    <property type="project" value="UniProtKB-KW"/>
</dbReference>
<dbReference type="PANTHER" id="PTHR42912">
    <property type="entry name" value="METHYLTRANSFERASE"/>
    <property type="match status" value="1"/>
</dbReference>
<keyword evidence="2" id="KW-0489">Methyltransferase</keyword>
<evidence type="ECO:0000313" key="3">
    <source>
        <dbReference type="Proteomes" id="UP000327011"/>
    </source>
</evidence>
<keyword evidence="3" id="KW-1185">Reference proteome</keyword>
<protein>
    <submittedName>
        <fullName evidence="2">Methyltransferase domain-containing protein</fullName>
    </submittedName>
</protein>
<dbReference type="EMBL" id="VYTZ01000004">
    <property type="protein sequence ID" value="KAA9379336.1"/>
    <property type="molecule type" value="Genomic_DNA"/>
</dbReference>
<evidence type="ECO:0000313" key="2">
    <source>
        <dbReference type="EMBL" id="KAA9379336.1"/>
    </source>
</evidence>
<dbReference type="PANTHER" id="PTHR42912:SF80">
    <property type="entry name" value="METHYLTRANSFERASE DOMAIN-CONTAINING PROTEIN"/>
    <property type="match status" value="1"/>
</dbReference>
<reference evidence="2 3" key="1">
    <citation type="submission" date="2019-09" db="EMBL/GenBank/DDBJ databases">
        <title>Screening of Novel Bioactive Compounds from Soil-Associated.</title>
        <authorList>
            <person name="Gong X."/>
        </authorList>
    </citation>
    <scope>NUCLEOTIDE SEQUENCE [LARGE SCALE GENOMIC DNA]</scope>
    <source>
        <strain evidence="2 3">Gxj-6</strain>
    </source>
</reference>
<comment type="caution">
    <text evidence="2">The sequence shown here is derived from an EMBL/GenBank/DDBJ whole genome shotgun (WGS) entry which is preliminary data.</text>
</comment>
<keyword evidence="2" id="KW-0808">Transferase</keyword>
<dbReference type="CDD" id="cd02440">
    <property type="entry name" value="AdoMet_MTases"/>
    <property type="match status" value="1"/>
</dbReference>
<feature type="domain" description="Methyltransferase" evidence="1">
    <location>
        <begin position="51"/>
        <end position="145"/>
    </location>
</feature>
<dbReference type="InterPro" id="IPR050508">
    <property type="entry name" value="Methyltransf_Superfamily"/>
</dbReference>
<dbReference type="GO" id="GO:0032259">
    <property type="term" value="P:methylation"/>
    <property type="evidence" value="ECO:0007669"/>
    <property type="project" value="UniProtKB-KW"/>
</dbReference>
<dbReference type="Pfam" id="PF13649">
    <property type="entry name" value="Methyltransf_25"/>
    <property type="match status" value="1"/>
</dbReference>
<dbReference type="InterPro" id="IPR029063">
    <property type="entry name" value="SAM-dependent_MTases_sf"/>
</dbReference>
<dbReference type="Proteomes" id="UP000327011">
    <property type="component" value="Unassembled WGS sequence"/>
</dbReference>
<proteinExistence type="predicted"/>
<sequence>MHRHSRNDDGGGVINYPRGYEILAEIGFAGRRRSVFTRLAALSGAGPGDRILDVGCGTGYLSRVLAPLVGPEGRVIGLDPSLPMIGHARRRSPGNCSYEVGEGQALPFPDASFDIVVSSFAVHHMPGSARGAAVKEMFRVLRPGGRLLIAEFRPPANPLAARLAEIVAGPAVRPTMPELLATLVPGAGLRVESTGTVGPVLYYVNAVRPAATRS</sequence>
<organism evidence="2 3">
    <name type="scientific">Microbispora cellulosiformans</name>
    <dbReference type="NCBI Taxonomy" id="2614688"/>
    <lineage>
        <taxon>Bacteria</taxon>
        <taxon>Bacillati</taxon>
        <taxon>Actinomycetota</taxon>
        <taxon>Actinomycetes</taxon>
        <taxon>Streptosporangiales</taxon>
        <taxon>Streptosporangiaceae</taxon>
        <taxon>Microbispora</taxon>
    </lineage>
</organism>
<dbReference type="InterPro" id="IPR041698">
    <property type="entry name" value="Methyltransf_25"/>
</dbReference>
<accession>A0A5J5K763</accession>
<evidence type="ECO:0000259" key="1">
    <source>
        <dbReference type="Pfam" id="PF13649"/>
    </source>
</evidence>